<accession>A0ACC1YW23</accession>
<comment type="caution">
    <text evidence="1">The sequence shown here is derived from an EMBL/GenBank/DDBJ whole genome shotgun (WGS) entry which is preliminary data.</text>
</comment>
<reference evidence="1 2" key="1">
    <citation type="journal article" date="2023" name="Science">
        <title>Complex scaffold remodeling in plant triterpene biosynthesis.</title>
        <authorList>
            <person name="De La Pena R."/>
            <person name="Hodgson H."/>
            <person name="Liu J.C."/>
            <person name="Stephenson M.J."/>
            <person name="Martin A.C."/>
            <person name="Owen C."/>
            <person name="Harkess A."/>
            <person name="Leebens-Mack J."/>
            <person name="Jimenez L.E."/>
            <person name="Osbourn A."/>
            <person name="Sattely E.S."/>
        </authorList>
    </citation>
    <scope>NUCLEOTIDE SEQUENCE [LARGE SCALE GENOMIC DNA]</scope>
    <source>
        <strain evidence="2">cv. JPN11</strain>
        <tissue evidence="1">Leaf</tissue>
    </source>
</reference>
<protein>
    <submittedName>
        <fullName evidence="1">RNA-binding protein CP31B, chloroplastic</fullName>
    </submittedName>
</protein>
<organism evidence="1 2">
    <name type="scientific">Melia azedarach</name>
    <name type="common">Chinaberry tree</name>
    <dbReference type="NCBI Taxonomy" id="155640"/>
    <lineage>
        <taxon>Eukaryota</taxon>
        <taxon>Viridiplantae</taxon>
        <taxon>Streptophyta</taxon>
        <taxon>Embryophyta</taxon>
        <taxon>Tracheophyta</taxon>
        <taxon>Spermatophyta</taxon>
        <taxon>Magnoliopsida</taxon>
        <taxon>eudicotyledons</taxon>
        <taxon>Gunneridae</taxon>
        <taxon>Pentapetalae</taxon>
        <taxon>rosids</taxon>
        <taxon>malvids</taxon>
        <taxon>Sapindales</taxon>
        <taxon>Meliaceae</taxon>
        <taxon>Melia</taxon>
    </lineage>
</organism>
<sequence length="289" mass="31952">MAAPATTGCLTFCSPSLFTKTTTPSIPIPKRLLSFSFPTLINFHYPKLSSCCSPSQTARFCSVLAVVEEEAVVVEDEINREDNADGNEVKDDATVQESKNRARPCELYVCNLPRSCDIPELLEMFKPFGSVISVEVSKNPETGISRGCGYVTMGSINSAKNAIAALDGSDVGGREMRVRYSVDMTFRKRNPEALTSSPKKTFIYESPYKLYVGNLIWTTKPEDLRNHFCQFGTVVSARVLHDRKGGNNRVFGFISFSSVAERDAALSMNGTEFRGRKLIVREGVDRTEP</sequence>
<keyword evidence="2" id="KW-1185">Reference proteome</keyword>
<proteinExistence type="predicted"/>
<evidence type="ECO:0000313" key="1">
    <source>
        <dbReference type="EMBL" id="KAJ4728020.1"/>
    </source>
</evidence>
<evidence type="ECO:0000313" key="2">
    <source>
        <dbReference type="Proteomes" id="UP001164539"/>
    </source>
</evidence>
<dbReference type="EMBL" id="CM051394">
    <property type="protein sequence ID" value="KAJ4728020.1"/>
    <property type="molecule type" value="Genomic_DNA"/>
</dbReference>
<dbReference type="Proteomes" id="UP001164539">
    <property type="component" value="Chromosome 1"/>
</dbReference>
<gene>
    <name evidence="1" type="ORF">OWV82_001026</name>
</gene>
<name>A0ACC1YW23_MELAZ</name>